<dbReference type="EMBL" id="KF900364">
    <property type="protein sequence ID" value="AIE92413.1"/>
    <property type="molecule type" value="Genomic_DNA"/>
</dbReference>
<accession>A0A075FMB4</accession>
<evidence type="ECO:0000256" key="1">
    <source>
        <dbReference type="ARBA" id="ARBA00004141"/>
    </source>
</evidence>
<evidence type="ECO:0000256" key="6">
    <source>
        <dbReference type="SAM" id="Phobius"/>
    </source>
</evidence>
<dbReference type="PANTHER" id="PTHR42198:SF1">
    <property type="entry name" value="INTEGRAL MEMBRANE PROTEIN"/>
    <property type="match status" value="1"/>
</dbReference>
<evidence type="ECO:0000256" key="3">
    <source>
        <dbReference type="ARBA" id="ARBA00022989"/>
    </source>
</evidence>
<proteinExistence type="predicted"/>
<dbReference type="PANTHER" id="PTHR42198">
    <property type="entry name" value="INTEGRAL MEMBRANE PROTEIN"/>
    <property type="match status" value="1"/>
</dbReference>
<evidence type="ECO:0008006" key="8">
    <source>
        <dbReference type="Google" id="ProtNLM"/>
    </source>
</evidence>
<protein>
    <recommendedName>
        <fullName evidence="8">DUF106 domain-containing protein</fullName>
    </recommendedName>
</protein>
<dbReference type="SMART" id="SM01415">
    <property type="entry name" value="DUF106"/>
    <property type="match status" value="1"/>
</dbReference>
<keyword evidence="3 6" id="KW-1133">Transmembrane helix</keyword>
<feature type="transmembrane region" description="Helical" evidence="6">
    <location>
        <begin position="60"/>
        <end position="79"/>
    </location>
</feature>
<sequence length="305" mass="34242">MAAQAGQGGAQNQAMAGMMTPMLVILGFMILLSINPSLRIGLSDLAGTVIEPALPFHSEFFVPTVAIIGSSIMIVNTIIRGIFMDPITQVHTAHRNKQITKQLREAQAERDTARVDKMRRLQMEMMPDQMAMQSAMMKPMMFTIVFIIAIFSWMAEAATGFRVDYVSLPWQPMWGMMDRVMWIFPAWVVTYIAMSAPLGRIVDRHIKIIRFGRHPLILKGDPIPEPLLHLLKEQTKKAPATTRRGQRRSRDGPRKRGQESETKRSGNVHAAPPKAGTSCPDCNSLSVSRTSSGRIRCDVCRNEWR</sequence>
<reference evidence="7" key="1">
    <citation type="journal article" date="2014" name="Genome Biol. Evol.">
        <title>Pangenome evidence for extensive interdomain horizontal transfer affecting lineage core and shell genes in uncultured planktonic thaumarchaeota and euryarchaeota.</title>
        <authorList>
            <person name="Deschamps P."/>
            <person name="Zivanovic Y."/>
            <person name="Moreira D."/>
            <person name="Rodriguez-Valera F."/>
            <person name="Lopez-Garcia P."/>
        </authorList>
    </citation>
    <scope>NUCLEOTIDE SEQUENCE</scope>
</reference>
<evidence type="ECO:0000256" key="2">
    <source>
        <dbReference type="ARBA" id="ARBA00022692"/>
    </source>
</evidence>
<comment type="subcellular location">
    <subcellularLocation>
        <location evidence="1">Membrane</location>
        <topology evidence="1">Multi-pass membrane protein</topology>
    </subcellularLocation>
</comment>
<dbReference type="InterPro" id="IPR002809">
    <property type="entry name" value="EMC3/TMCO1"/>
</dbReference>
<feature type="transmembrane region" description="Helical" evidence="6">
    <location>
        <begin position="140"/>
        <end position="161"/>
    </location>
</feature>
<feature type="transmembrane region" description="Helical" evidence="6">
    <location>
        <begin position="181"/>
        <end position="202"/>
    </location>
</feature>
<evidence type="ECO:0000313" key="7">
    <source>
        <dbReference type="EMBL" id="AIE92413.1"/>
    </source>
</evidence>
<feature type="compositionally biased region" description="Basic and acidic residues" evidence="5">
    <location>
        <begin position="248"/>
        <end position="264"/>
    </location>
</feature>
<evidence type="ECO:0000256" key="4">
    <source>
        <dbReference type="ARBA" id="ARBA00023136"/>
    </source>
</evidence>
<feature type="region of interest" description="Disordered" evidence="5">
    <location>
        <begin position="234"/>
        <end position="288"/>
    </location>
</feature>
<evidence type="ECO:0000256" key="5">
    <source>
        <dbReference type="SAM" id="MobiDB-lite"/>
    </source>
</evidence>
<keyword evidence="2 6" id="KW-0812">Transmembrane</keyword>
<keyword evidence="4 6" id="KW-0472">Membrane</keyword>
<organism evidence="7">
    <name type="scientific">uncultured marine group II/III euryarchaeote AD1000_22_E05</name>
    <dbReference type="NCBI Taxonomy" id="1457737"/>
    <lineage>
        <taxon>Archaea</taxon>
        <taxon>Methanobacteriati</taxon>
        <taxon>Methanobacteriota</taxon>
        <taxon>environmental samples</taxon>
    </lineage>
</organism>
<dbReference type="InterPro" id="IPR038978">
    <property type="entry name" value="MJ0935"/>
</dbReference>
<name>A0A075FMB4_9EURY</name>
<feature type="transmembrane region" description="Helical" evidence="6">
    <location>
        <begin position="21"/>
        <end position="40"/>
    </location>
</feature>
<dbReference type="Pfam" id="PF01956">
    <property type="entry name" value="EMC3_TMCO1"/>
    <property type="match status" value="1"/>
</dbReference>
<dbReference type="AlphaFoldDB" id="A0A075FMB4"/>
<dbReference type="GO" id="GO:0016020">
    <property type="term" value="C:membrane"/>
    <property type="evidence" value="ECO:0007669"/>
    <property type="project" value="UniProtKB-SubCell"/>
</dbReference>